<keyword evidence="1" id="KW-0732">Signal</keyword>
<proteinExistence type="predicted"/>
<feature type="signal peptide" evidence="1">
    <location>
        <begin position="1"/>
        <end position="21"/>
    </location>
</feature>
<dbReference type="OrthoDB" id="240809at2"/>
<feature type="chain" id="PRO_5002665912" evidence="1">
    <location>
        <begin position="22"/>
        <end position="307"/>
    </location>
</feature>
<dbReference type="RefSeq" id="WP_009837078.1">
    <property type="nucleotide sequence ID" value="NZ_AAOH01000001.1"/>
</dbReference>
<organism evidence="2 3">
    <name type="scientific">Pseudoalteromonas tunicata D2</name>
    <dbReference type="NCBI Taxonomy" id="87626"/>
    <lineage>
        <taxon>Bacteria</taxon>
        <taxon>Pseudomonadati</taxon>
        <taxon>Pseudomonadota</taxon>
        <taxon>Gammaproteobacteria</taxon>
        <taxon>Alteromonadales</taxon>
        <taxon>Pseudoalteromonadaceae</taxon>
        <taxon>Pseudoalteromonas</taxon>
    </lineage>
</organism>
<dbReference type="Proteomes" id="UP000006201">
    <property type="component" value="Unassembled WGS sequence"/>
</dbReference>
<evidence type="ECO:0000313" key="3">
    <source>
        <dbReference type="Proteomes" id="UP000006201"/>
    </source>
</evidence>
<dbReference type="SUPFAM" id="SSF82171">
    <property type="entry name" value="DPP6 N-terminal domain-like"/>
    <property type="match status" value="1"/>
</dbReference>
<dbReference type="eggNOG" id="COG0823">
    <property type="taxonomic scope" value="Bacteria"/>
</dbReference>
<dbReference type="AlphaFoldDB" id="A4C5E9"/>
<sequence length="307" mass="35222">MKKIMSMCFMLIAIIPMVSNANETVSFPNLKGPWFGQEIPGLIAEPFALGTVSIEGRYEFGVSFSTNLTEMYFTTLEIIEGVDTDPQIYYSKVENNQWTKPQRANFTKGKMTYELTPHASLNENRVYFTGRKPDSKDSGVWYVTPTKSGFSEAKRYESPYNNGRLSDMNQGQNGDLIFTNMSERKMYYAKNKNGEFQLPKPIDIEFGIHGFISPNEDYLLVNARNKDNKDRKDHDIFVYFKEKNGSWSKPINLGPAVNTQHTESVARITPDGKFLFFGRYNEPSGASNIYWVSTQVVHELKKQYFNK</sequence>
<dbReference type="HOGENOM" id="CLU_059007_0_0_6"/>
<name>A4C5E9_9GAMM</name>
<dbReference type="STRING" id="87626.PTD2_04391"/>
<evidence type="ECO:0000256" key="1">
    <source>
        <dbReference type="SAM" id="SignalP"/>
    </source>
</evidence>
<dbReference type="EMBL" id="AAOH01000001">
    <property type="protein sequence ID" value="EAR30781.1"/>
    <property type="molecule type" value="Genomic_DNA"/>
</dbReference>
<accession>A4C5E9</accession>
<reference evidence="2 3" key="1">
    <citation type="submission" date="2006-02" db="EMBL/GenBank/DDBJ databases">
        <authorList>
            <person name="Moran M.A."/>
            <person name="Kjelleberg S."/>
            <person name="Egan S."/>
            <person name="Saunders N."/>
            <person name="Thomas T."/>
            <person name="Ferriera S."/>
            <person name="Johnson J."/>
            <person name="Kravitz S."/>
            <person name="Halpern A."/>
            <person name="Remington K."/>
            <person name="Beeson K."/>
            <person name="Tran B."/>
            <person name="Rogers Y.-H."/>
            <person name="Friedman R."/>
            <person name="Venter J.C."/>
        </authorList>
    </citation>
    <scope>NUCLEOTIDE SEQUENCE [LARGE SCALE GENOMIC DNA]</scope>
    <source>
        <strain evidence="2 3">D2</strain>
    </source>
</reference>
<protein>
    <submittedName>
        <fullName evidence="2">Uncharacterized protein</fullName>
    </submittedName>
</protein>
<evidence type="ECO:0000313" key="2">
    <source>
        <dbReference type="EMBL" id="EAR30781.1"/>
    </source>
</evidence>
<keyword evidence="3" id="KW-1185">Reference proteome</keyword>
<comment type="caution">
    <text evidence="2">The sequence shown here is derived from an EMBL/GenBank/DDBJ whole genome shotgun (WGS) entry which is preliminary data.</text>
</comment>
<gene>
    <name evidence="2" type="ORF">PTD2_04391</name>
</gene>